<evidence type="ECO:0000313" key="2">
    <source>
        <dbReference type="EMBL" id="MPC82189.1"/>
    </source>
</evidence>
<feature type="compositionally biased region" description="Basic residues" evidence="1">
    <location>
        <begin position="8"/>
        <end position="27"/>
    </location>
</feature>
<feature type="region of interest" description="Disordered" evidence="1">
    <location>
        <begin position="1"/>
        <end position="46"/>
    </location>
</feature>
<name>A0A5B7IJM1_PORTR</name>
<gene>
    <name evidence="2" type="ORF">E2C01_076837</name>
</gene>
<evidence type="ECO:0000313" key="3">
    <source>
        <dbReference type="Proteomes" id="UP000324222"/>
    </source>
</evidence>
<dbReference type="Proteomes" id="UP000324222">
    <property type="component" value="Unassembled WGS sequence"/>
</dbReference>
<evidence type="ECO:0000256" key="1">
    <source>
        <dbReference type="SAM" id="MobiDB-lite"/>
    </source>
</evidence>
<feature type="compositionally biased region" description="Polar residues" evidence="1">
    <location>
        <begin position="73"/>
        <end position="85"/>
    </location>
</feature>
<sequence length="94" mass="10399">MQVLGGGRPHRHPHAHLRPHRPRRRHCTTPTLNPGREDLAPPVPTDHAHALVPPILELANRQEICLISHAPQTKAANPRVSSSGGVFQPRLLDH</sequence>
<reference evidence="2 3" key="1">
    <citation type="submission" date="2019-05" db="EMBL/GenBank/DDBJ databases">
        <title>Another draft genome of Portunus trituberculatus and its Hox gene families provides insights of decapod evolution.</title>
        <authorList>
            <person name="Jeong J.-H."/>
            <person name="Song I."/>
            <person name="Kim S."/>
            <person name="Choi T."/>
            <person name="Kim D."/>
            <person name="Ryu S."/>
            <person name="Kim W."/>
        </authorList>
    </citation>
    <scope>NUCLEOTIDE SEQUENCE [LARGE SCALE GENOMIC DNA]</scope>
    <source>
        <tissue evidence="2">Muscle</tissue>
    </source>
</reference>
<protein>
    <submittedName>
        <fullName evidence="2">Uncharacterized protein</fullName>
    </submittedName>
</protein>
<organism evidence="2 3">
    <name type="scientific">Portunus trituberculatus</name>
    <name type="common">Swimming crab</name>
    <name type="synonym">Neptunus trituberculatus</name>
    <dbReference type="NCBI Taxonomy" id="210409"/>
    <lineage>
        <taxon>Eukaryota</taxon>
        <taxon>Metazoa</taxon>
        <taxon>Ecdysozoa</taxon>
        <taxon>Arthropoda</taxon>
        <taxon>Crustacea</taxon>
        <taxon>Multicrustacea</taxon>
        <taxon>Malacostraca</taxon>
        <taxon>Eumalacostraca</taxon>
        <taxon>Eucarida</taxon>
        <taxon>Decapoda</taxon>
        <taxon>Pleocyemata</taxon>
        <taxon>Brachyura</taxon>
        <taxon>Eubrachyura</taxon>
        <taxon>Portunoidea</taxon>
        <taxon>Portunidae</taxon>
        <taxon>Portuninae</taxon>
        <taxon>Portunus</taxon>
    </lineage>
</organism>
<dbReference type="AlphaFoldDB" id="A0A5B7IJM1"/>
<proteinExistence type="predicted"/>
<keyword evidence="3" id="KW-1185">Reference proteome</keyword>
<dbReference type="EMBL" id="VSRR010059087">
    <property type="protein sequence ID" value="MPC82189.1"/>
    <property type="molecule type" value="Genomic_DNA"/>
</dbReference>
<comment type="caution">
    <text evidence="2">The sequence shown here is derived from an EMBL/GenBank/DDBJ whole genome shotgun (WGS) entry which is preliminary data.</text>
</comment>
<accession>A0A5B7IJM1</accession>
<feature type="region of interest" description="Disordered" evidence="1">
    <location>
        <begin position="73"/>
        <end position="94"/>
    </location>
</feature>